<protein>
    <submittedName>
        <fullName evidence="1">Uncharacterized protein</fullName>
    </submittedName>
</protein>
<dbReference type="Proteomes" id="UP001234989">
    <property type="component" value="Chromosome 3"/>
</dbReference>
<keyword evidence="2" id="KW-1185">Reference proteome</keyword>
<proteinExistence type="predicted"/>
<reference evidence="1" key="1">
    <citation type="submission" date="2023-08" db="EMBL/GenBank/DDBJ databases">
        <title>A de novo genome assembly of Solanum verrucosum Schlechtendal, a Mexican diploid species geographically isolated from the other diploid A-genome species in potato relatives.</title>
        <authorList>
            <person name="Hosaka K."/>
        </authorList>
    </citation>
    <scope>NUCLEOTIDE SEQUENCE</scope>
    <source>
        <tissue evidence="1">Young leaves</tissue>
    </source>
</reference>
<evidence type="ECO:0000313" key="1">
    <source>
        <dbReference type="EMBL" id="WMV18618.1"/>
    </source>
</evidence>
<name>A0AAF0Q9J1_SOLVR</name>
<gene>
    <name evidence="1" type="ORF">MTR67_012003</name>
</gene>
<feature type="non-terminal residue" evidence="1">
    <location>
        <position position="1"/>
    </location>
</feature>
<dbReference type="EMBL" id="CP133614">
    <property type="protein sequence ID" value="WMV18618.1"/>
    <property type="molecule type" value="Genomic_DNA"/>
</dbReference>
<dbReference type="AlphaFoldDB" id="A0AAF0Q9J1"/>
<evidence type="ECO:0000313" key="2">
    <source>
        <dbReference type="Proteomes" id="UP001234989"/>
    </source>
</evidence>
<feature type="non-terminal residue" evidence="1">
    <location>
        <position position="84"/>
    </location>
</feature>
<accession>A0AAF0Q9J1</accession>
<sequence length="84" mass="9015">STHHLFGSPATTVGFSFLGMGTDSELVSLSDEAACSFWLDPVADLALDPEAWADSNPEAWLDSNLEEWVDSEPDAYPVAELQAA</sequence>
<organism evidence="1 2">
    <name type="scientific">Solanum verrucosum</name>
    <dbReference type="NCBI Taxonomy" id="315347"/>
    <lineage>
        <taxon>Eukaryota</taxon>
        <taxon>Viridiplantae</taxon>
        <taxon>Streptophyta</taxon>
        <taxon>Embryophyta</taxon>
        <taxon>Tracheophyta</taxon>
        <taxon>Spermatophyta</taxon>
        <taxon>Magnoliopsida</taxon>
        <taxon>eudicotyledons</taxon>
        <taxon>Gunneridae</taxon>
        <taxon>Pentapetalae</taxon>
        <taxon>asterids</taxon>
        <taxon>lamiids</taxon>
        <taxon>Solanales</taxon>
        <taxon>Solanaceae</taxon>
        <taxon>Solanoideae</taxon>
        <taxon>Solaneae</taxon>
        <taxon>Solanum</taxon>
    </lineage>
</organism>